<reference evidence="3 4" key="1">
    <citation type="submission" date="2018-09" db="EMBL/GenBank/DDBJ databases">
        <title>Mesorhizobium carmichaelinearum sp. nov. isolated from Carmichaelinea spp. root nodules in New Zealand.</title>
        <authorList>
            <person name="De Meyer S.E."/>
        </authorList>
    </citation>
    <scope>NUCLEOTIDE SEQUENCE [LARGE SCALE GENOMIC DNA]</scope>
    <source>
        <strain evidence="3 4">ICMP19557</strain>
    </source>
</reference>
<dbReference type="AlphaFoldDB" id="A0A3A5L490"/>
<dbReference type="OrthoDB" id="8101395at2"/>
<feature type="chain" id="PRO_5017317059" evidence="2">
    <location>
        <begin position="30"/>
        <end position="167"/>
    </location>
</feature>
<name>A0A3A5L490_9HYPH</name>
<sequence>MGWGVFIVSMRMLAMLGISLAATAGGAQASSILVLGASTSTPSVVKLGAPEPMKVASAPSIVALGEAVPDVTDEKVAAIPEKPEQKHMQSPMIIRGGIVGGAFATPATAPAKATAATEPAAGDTTAAADGKPATATASNGSPEQQPASQPEPAAAQPSPIAPVGKAM</sequence>
<keyword evidence="2" id="KW-0732">Signal</keyword>
<evidence type="ECO:0000313" key="3">
    <source>
        <dbReference type="EMBL" id="RJT40011.1"/>
    </source>
</evidence>
<dbReference type="EMBL" id="QZWZ01000007">
    <property type="protein sequence ID" value="RJT40011.1"/>
    <property type="molecule type" value="Genomic_DNA"/>
</dbReference>
<keyword evidence="4" id="KW-1185">Reference proteome</keyword>
<dbReference type="Proteomes" id="UP000272706">
    <property type="component" value="Unassembled WGS sequence"/>
</dbReference>
<organism evidence="3 4">
    <name type="scientific">Mesorhizobium waimense</name>
    <dbReference type="NCBI Taxonomy" id="1300307"/>
    <lineage>
        <taxon>Bacteria</taxon>
        <taxon>Pseudomonadati</taxon>
        <taxon>Pseudomonadota</taxon>
        <taxon>Alphaproteobacteria</taxon>
        <taxon>Hyphomicrobiales</taxon>
        <taxon>Phyllobacteriaceae</taxon>
        <taxon>Mesorhizobium</taxon>
    </lineage>
</organism>
<comment type="caution">
    <text evidence="3">The sequence shown here is derived from an EMBL/GenBank/DDBJ whole genome shotgun (WGS) entry which is preliminary data.</text>
</comment>
<dbReference type="RefSeq" id="WP_120014226.1">
    <property type="nucleotide sequence ID" value="NZ_QZWZ01000007.1"/>
</dbReference>
<feature type="region of interest" description="Disordered" evidence="1">
    <location>
        <begin position="110"/>
        <end position="167"/>
    </location>
</feature>
<feature type="signal peptide" evidence="2">
    <location>
        <begin position="1"/>
        <end position="29"/>
    </location>
</feature>
<accession>A0A3A5L490</accession>
<evidence type="ECO:0000256" key="2">
    <source>
        <dbReference type="SAM" id="SignalP"/>
    </source>
</evidence>
<protein>
    <submittedName>
        <fullName evidence="3">Uncharacterized protein</fullName>
    </submittedName>
</protein>
<evidence type="ECO:0000256" key="1">
    <source>
        <dbReference type="SAM" id="MobiDB-lite"/>
    </source>
</evidence>
<gene>
    <name evidence="3" type="ORF">D3227_11535</name>
</gene>
<proteinExistence type="predicted"/>
<evidence type="ECO:0000313" key="4">
    <source>
        <dbReference type="Proteomes" id="UP000272706"/>
    </source>
</evidence>